<feature type="transmembrane region" description="Helical" evidence="1">
    <location>
        <begin position="210"/>
        <end position="226"/>
    </location>
</feature>
<reference evidence="2" key="1">
    <citation type="submission" date="2021-04" db="EMBL/GenBank/DDBJ databases">
        <title>Genomic sequence of Actinosynnema pretiosum subsp. pretiosum ATCC 31280 (C-14919).</title>
        <authorList>
            <person name="Bai L."/>
            <person name="Wang X."/>
            <person name="Xiao Y."/>
        </authorList>
    </citation>
    <scope>NUCLEOTIDE SEQUENCE</scope>
    <source>
        <strain evidence="2">ATCC 31280</strain>
    </source>
</reference>
<gene>
    <name evidence="2" type="ORF">KCV87_03540</name>
</gene>
<accession>A0AA45R753</accession>
<evidence type="ECO:0000256" key="1">
    <source>
        <dbReference type="SAM" id="Phobius"/>
    </source>
</evidence>
<evidence type="ECO:0000313" key="2">
    <source>
        <dbReference type="EMBL" id="QUF07727.1"/>
    </source>
</evidence>
<keyword evidence="1" id="KW-1133">Transmembrane helix</keyword>
<dbReference type="InterPro" id="IPR009339">
    <property type="entry name" value="DUF998"/>
</dbReference>
<feature type="transmembrane region" description="Helical" evidence="1">
    <location>
        <begin position="177"/>
        <end position="198"/>
    </location>
</feature>
<dbReference type="Proteomes" id="UP000677152">
    <property type="component" value="Chromosome"/>
</dbReference>
<dbReference type="AlphaFoldDB" id="A0AA45R753"/>
<keyword evidence="1" id="KW-0812">Transmembrane</keyword>
<feature type="transmembrane region" description="Helical" evidence="1">
    <location>
        <begin position="142"/>
        <end position="165"/>
    </location>
</feature>
<name>A0AA45R753_9PSEU</name>
<dbReference type="EMBL" id="CP073249">
    <property type="protein sequence ID" value="QUF07727.1"/>
    <property type="molecule type" value="Genomic_DNA"/>
</dbReference>
<evidence type="ECO:0000313" key="3">
    <source>
        <dbReference type="Proteomes" id="UP000677152"/>
    </source>
</evidence>
<keyword evidence="1" id="KW-0472">Membrane</keyword>
<protein>
    <submittedName>
        <fullName evidence="2">DUF998 domain-containing protein</fullName>
    </submittedName>
</protein>
<feature type="transmembrane region" description="Helical" evidence="1">
    <location>
        <begin position="109"/>
        <end position="130"/>
    </location>
</feature>
<proteinExistence type="predicted"/>
<organism evidence="2 3">
    <name type="scientific">Actinosynnema pretiosum subsp. pretiosum</name>
    <dbReference type="NCBI Taxonomy" id="103721"/>
    <lineage>
        <taxon>Bacteria</taxon>
        <taxon>Bacillati</taxon>
        <taxon>Actinomycetota</taxon>
        <taxon>Actinomycetes</taxon>
        <taxon>Pseudonocardiales</taxon>
        <taxon>Pseudonocardiaceae</taxon>
        <taxon>Actinosynnema</taxon>
    </lineage>
</organism>
<sequence length="252" mass="25769">MPASPFRPSRRQHVDTHDPEPRRAAWSALVAGPAVYLTAEFVAAAAWTDPPYSYTHHFISALGVRGPATAFGQFMLSPLAPVMNAGLVLFGVVVLVGVLALRLPAARRLPVVAAAVVLAVGSAVVALFPGDGDALDSGAADHHALGAFGAFTAGNALVLLLGAAHRPLGISRGRGRALVALGVLGLAGMVGYVALLAAETGVLVGLVERTAIYPFLAGLLLLGLALRRAARRRENGLVNGNGLVATGSTTTR</sequence>
<feature type="transmembrane region" description="Helical" evidence="1">
    <location>
        <begin position="82"/>
        <end position="102"/>
    </location>
</feature>
<dbReference type="Pfam" id="PF06197">
    <property type="entry name" value="DUF998"/>
    <property type="match status" value="1"/>
</dbReference>
<feature type="transmembrane region" description="Helical" evidence="1">
    <location>
        <begin position="24"/>
        <end position="46"/>
    </location>
</feature>